<dbReference type="InterPro" id="IPR003753">
    <property type="entry name" value="Exonuc_VII_L"/>
</dbReference>
<keyword evidence="1 2" id="KW-0540">Nuclease</keyword>
<dbReference type="OrthoDB" id="9802795at2"/>
<dbReference type="Proteomes" id="UP000295371">
    <property type="component" value="Unassembled WGS sequence"/>
</dbReference>
<evidence type="ECO:0000313" key="4">
    <source>
        <dbReference type="EMBL" id="TDT32624.1"/>
    </source>
</evidence>
<organism evidence="4 5">
    <name type="scientific">Naumannella halotolerans</name>
    <dbReference type="NCBI Taxonomy" id="993414"/>
    <lineage>
        <taxon>Bacteria</taxon>
        <taxon>Bacillati</taxon>
        <taxon>Actinomycetota</taxon>
        <taxon>Actinomycetes</taxon>
        <taxon>Propionibacteriales</taxon>
        <taxon>Propionibacteriaceae</taxon>
        <taxon>Naumannella</taxon>
    </lineage>
</organism>
<name>A0A4R7J5X2_9ACTN</name>
<dbReference type="RefSeq" id="WP_133753241.1">
    <property type="nucleotide sequence ID" value="NZ_SOAW01000001.1"/>
</dbReference>
<comment type="subunit">
    <text evidence="1">Heterooligomer composed of large and small subunits.</text>
</comment>
<feature type="domain" description="Exonuclease VII large subunit C-terminal" evidence="3">
    <location>
        <begin position="126"/>
        <end position="302"/>
    </location>
</feature>
<dbReference type="GO" id="GO:0005737">
    <property type="term" value="C:cytoplasm"/>
    <property type="evidence" value="ECO:0007669"/>
    <property type="project" value="UniProtKB-SubCell"/>
</dbReference>
<dbReference type="PANTHER" id="PTHR30008">
    <property type="entry name" value="EXODEOXYRIBONUCLEASE 7 LARGE SUBUNIT"/>
    <property type="match status" value="1"/>
</dbReference>
<proteinExistence type="inferred from homology"/>
<reference evidence="4 5" key="1">
    <citation type="submission" date="2019-03" db="EMBL/GenBank/DDBJ databases">
        <title>Genomic Encyclopedia of Archaeal and Bacterial Type Strains, Phase II (KMG-II): from individual species to whole genera.</title>
        <authorList>
            <person name="Goeker M."/>
        </authorList>
    </citation>
    <scope>NUCLEOTIDE SEQUENCE [LARGE SCALE GENOMIC DNA]</scope>
    <source>
        <strain evidence="4 5">DSM 24323</strain>
    </source>
</reference>
<dbReference type="PANTHER" id="PTHR30008:SF0">
    <property type="entry name" value="EXODEOXYRIBONUCLEASE 7 LARGE SUBUNIT"/>
    <property type="match status" value="1"/>
</dbReference>
<comment type="caution">
    <text evidence="4">The sequence shown here is derived from an EMBL/GenBank/DDBJ whole genome shotgun (WGS) entry which is preliminary data.</text>
</comment>
<dbReference type="InterPro" id="IPR020579">
    <property type="entry name" value="Exonuc_VII_lsu_C"/>
</dbReference>
<evidence type="ECO:0000259" key="3">
    <source>
        <dbReference type="Pfam" id="PF02601"/>
    </source>
</evidence>
<accession>A0A4R7J5X2</accession>
<feature type="domain" description="Exonuclease VII large subunit C-terminal" evidence="3">
    <location>
        <begin position="314"/>
        <end position="393"/>
    </location>
</feature>
<keyword evidence="5" id="KW-1185">Reference proteome</keyword>
<dbReference type="GO" id="GO:0009318">
    <property type="term" value="C:exodeoxyribonuclease VII complex"/>
    <property type="evidence" value="ECO:0007669"/>
    <property type="project" value="UniProtKB-UniRule"/>
</dbReference>
<dbReference type="AlphaFoldDB" id="A0A4R7J5X2"/>
<evidence type="ECO:0000313" key="5">
    <source>
        <dbReference type="Proteomes" id="UP000295371"/>
    </source>
</evidence>
<comment type="similarity">
    <text evidence="1 2">Belongs to the XseA family.</text>
</comment>
<evidence type="ECO:0000256" key="1">
    <source>
        <dbReference type="HAMAP-Rule" id="MF_00378"/>
    </source>
</evidence>
<keyword evidence="1" id="KW-0963">Cytoplasm</keyword>
<gene>
    <name evidence="1" type="primary">xseA</name>
    <name evidence="4" type="ORF">CLV29_0205</name>
</gene>
<dbReference type="EMBL" id="SOAW01000001">
    <property type="protein sequence ID" value="TDT32624.1"/>
    <property type="molecule type" value="Genomic_DNA"/>
</dbReference>
<dbReference type="NCBIfam" id="TIGR00237">
    <property type="entry name" value="xseA"/>
    <property type="match status" value="1"/>
</dbReference>
<keyword evidence="1 2" id="KW-0378">Hydrolase</keyword>
<dbReference type="EC" id="3.1.11.6" evidence="1"/>
<dbReference type="GO" id="GO:0006308">
    <property type="term" value="P:DNA catabolic process"/>
    <property type="evidence" value="ECO:0007669"/>
    <property type="project" value="UniProtKB-UniRule"/>
</dbReference>
<sequence length="412" mass="44683">MALQTSPDSPAPLREVVRGVQGWVDRLGSVWIEAQVVELKSYPSVTFLTLRDPLAEVSVTATVDSVVLNGAGPVQPSAQVVAELKPYVHTKATSLRFACTDLRPSGQGRLLARLEQLRQRLAAEGLFDRERKRPLPFLPRSIGLITAGGSAAERDVLENSRRRWPAATFTVRNVPVQGQQAGLEIITAIGHLDRDPSVEVIVIARGGGSLEDLLAFSDEGVVRAAAAARTPIVSAIGHETDTPLLDHVADLRASTPTDAARHILPDAREEARGVQQARQRLDRAIGNLLGAEQQRLDQLRHRPGLANPLYGFELRHDQITALRDRARRSVQNRLQAEGSEIQQALARVRAMSPKATLDRGYAIVADADGATVSSVDQVSPDQALTLRLADGDLWVAVDEVIPRSTEPEGEQP</sequence>
<dbReference type="GO" id="GO:0008855">
    <property type="term" value="F:exodeoxyribonuclease VII activity"/>
    <property type="evidence" value="ECO:0007669"/>
    <property type="project" value="UniProtKB-UniRule"/>
</dbReference>
<dbReference type="Pfam" id="PF02601">
    <property type="entry name" value="Exonuc_VII_L"/>
    <property type="match status" value="2"/>
</dbReference>
<comment type="subcellular location">
    <subcellularLocation>
        <location evidence="1 2">Cytoplasm</location>
    </subcellularLocation>
</comment>
<comment type="function">
    <text evidence="1">Bidirectionally degrades single-stranded DNA into large acid-insoluble oligonucleotides, which are then degraded further into small acid-soluble oligonucleotides.</text>
</comment>
<comment type="catalytic activity">
    <reaction evidence="1 2">
        <text>Exonucleolytic cleavage in either 5'- to 3'- or 3'- to 5'-direction to yield nucleoside 5'-phosphates.</text>
        <dbReference type="EC" id="3.1.11.6"/>
    </reaction>
</comment>
<dbReference type="HAMAP" id="MF_00378">
    <property type="entry name" value="Exonuc_7_L"/>
    <property type="match status" value="1"/>
</dbReference>
<keyword evidence="1 2" id="KW-0269">Exonuclease</keyword>
<protein>
    <recommendedName>
        <fullName evidence="1">Exodeoxyribonuclease 7 large subunit</fullName>
        <ecNumber evidence="1">3.1.11.6</ecNumber>
    </recommendedName>
    <alternativeName>
        <fullName evidence="1">Exodeoxyribonuclease VII large subunit</fullName>
        <shortName evidence="1">Exonuclease VII large subunit</shortName>
    </alternativeName>
</protein>
<evidence type="ECO:0000256" key="2">
    <source>
        <dbReference type="RuleBase" id="RU004355"/>
    </source>
</evidence>